<dbReference type="SUPFAM" id="SSF57701">
    <property type="entry name" value="Zn2/Cys6 DNA-binding domain"/>
    <property type="match status" value="1"/>
</dbReference>
<dbReference type="InterPro" id="IPR036864">
    <property type="entry name" value="Zn2-C6_fun-type_DNA-bd_sf"/>
</dbReference>
<dbReference type="Proteomes" id="UP000326799">
    <property type="component" value="Unassembled WGS sequence"/>
</dbReference>
<evidence type="ECO:0000256" key="2">
    <source>
        <dbReference type="ARBA" id="ARBA00023125"/>
    </source>
</evidence>
<feature type="compositionally biased region" description="Basic and acidic residues" evidence="5">
    <location>
        <begin position="452"/>
        <end position="462"/>
    </location>
</feature>
<evidence type="ECO:0000256" key="3">
    <source>
        <dbReference type="ARBA" id="ARBA00023163"/>
    </source>
</evidence>
<dbReference type="EMBL" id="ML733407">
    <property type="protein sequence ID" value="KAB8223180.1"/>
    <property type="molecule type" value="Genomic_DNA"/>
</dbReference>
<dbReference type="GO" id="GO:0003677">
    <property type="term" value="F:DNA binding"/>
    <property type="evidence" value="ECO:0007669"/>
    <property type="project" value="UniProtKB-KW"/>
</dbReference>
<dbReference type="GO" id="GO:0008270">
    <property type="term" value="F:zinc ion binding"/>
    <property type="evidence" value="ECO:0007669"/>
    <property type="project" value="InterPro"/>
</dbReference>
<feature type="region of interest" description="Disordered" evidence="5">
    <location>
        <begin position="452"/>
        <end position="477"/>
    </location>
</feature>
<evidence type="ECO:0000313" key="8">
    <source>
        <dbReference type="Proteomes" id="UP000326799"/>
    </source>
</evidence>
<keyword evidence="2" id="KW-0238">DNA-binding</keyword>
<dbReference type="SMART" id="SM00066">
    <property type="entry name" value="GAL4"/>
    <property type="match status" value="1"/>
</dbReference>
<reference evidence="7 8" key="1">
    <citation type="submission" date="2019-04" db="EMBL/GenBank/DDBJ databases">
        <title>Fungal friends and foes A comparative genomics study of 23 Aspergillus species from section Flavi.</title>
        <authorList>
            <consortium name="DOE Joint Genome Institute"/>
            <person name="Kjaerbolling I."/>
            <person name="Vesth T.C."/>
            <person name="Frisvad J.C."/>
            <person name="Nybo J.L."/>
            <person name="Theobald S."/>
            <person name="Kildgaard S."/>
            <person name="Petersen T.I."/>
            <person name="Kuo A."/>
            <person name="Sato A."/>
            <person name="Lyhne E.K."/>
            <person name="Kogle M.E."/>
            <person name="Wiebenga A."/>
            <person name="Kun R.S."/>
            <person name="Lubbers R.J."/>
            <person name="Makela M.R."/>
            <person name="Barry K."/>
            <person name="Chovatia M."/>
            <person name="Clum A."/>
            <person name="Daum C."/>
            <person name="Haridas S."/>
            <person name="He G."/>
            <person name="LaButti K."/>
            <person name="Lipzen A."/>
            <person name="Mondo S."/>
            <person name="Pangilinan J."/>
            <person name="Riley R."/>
            <person name="Salamov A."/>
            <person name="Simmons B.A."/>
            <person name="Magnuson J.K."/>
            <person name="Henrissat B."/>
            <person name="Mortensen U.H."/>
            <person name="Larsen T.O."/>
            <person name="De vries R.P."/>
            <person name="Grigoriev I.V."/>
            <person name="Machida M."/>
            <person name="Baker S.E."/>
            <person name="Andersen M.R."/>
        </authorList>
    </citation>
    <scope>NUCLEOTIDE SEQUENCE [LARGE SCALE GENOMIC DNA]</scope>
    <source>
        <strain evidence="7 8">CBS 126849</strain>
    </source>
</reference>
<name>A0A5N6F2X8_9EURO</name>
<feature type="compositionally biased region" description="Low complexity" evidence="5">
    <location>
        <begin position="282"/>
        <end position="301"/>
    </location>
</feature>
<feature type="compositionally biased region" description="Basic residues" evidence="5">
    <location>
        <begin position="67"/>
        <end position="83"/>
    </location>
</feature>
<evidence type="ECO:0000256" key="1">
    <source>
        <dbReference type="ARBA" id="ARBA00023015"/>
    </source>
</evidence>
<proteinExistence type="predicted"/>
<evidence type="ECO:0000313" key="7">
    <source>
        <dbReference type="EMBL" id="KAB8223180.1"/>
    </source>
</evidence>
<accession>A0A5N6F2X8</accession>
<dbReference type="InterPro" id="IPR001138">
    <property type="entry name" value="Zn2Cys6_DnaBD"/>
</dbReference>
<dbReference type="GO" id="GO:0000981">
    <property type="term" value="F:DNA-binding transcription factor activity, RNA polymerase II-specific"/>
    <property type="evidence" value="ECO:0007669"/>
    <property type="project" value="InterPro"/>
</dbReference>
<dbReference type="GO" id="GO:0009893">
    <property type="term" value="P:positive regulation of metabolic process"/>
    <property type="evidence" value="ECO:0007669"/>
    <property type="project" value="UniProtKB-ARBA"/>
</dbReference>
<keyword evidence="8" id="KW-1185">Reference proteome</keyword>
<feature type="region of interest" description="Disordered" evidence="5">
    <location>
        <begin position="54"/>
        <end position="119"/>
    </location>
</feature>
<dbReference type="PROSITE" id="PS00463">
    <property type="entry name" value="ZN2_CY6_FUNGAL_1"/>
    <property type="match status" value="1"/>
</dbReference>
<dbReference type="AlphaFoldDB" id="A0A5N6F2X8"/>
<evidence type="ECO:0000256" key="5">
    <source>
        <dbReference type="SAM" id="MobiDB-lite"/>
    </source>
</evidence>
<gene>
    <name evidence="7" type="ORF">BDV33DRAFT_200731</name>
</gene>
<sequence>MPSQPPSPHVGVIVNPSAHRVACDQCHAQKLRCTKLEDCTVCIRCQRLNRQCIWSPPARNGRPARTTAKRASRPDHKKRRKRSSSVLGMTPEDSAQEHVRSNSVTSVVQPTPPAVEVPPSGPPSIADWNMSDIFNFSSPRDSSRETLFHSLWTPDSVTPMPNLTDYFEMPANGLGGLGTQSRMSDNRSAPPGLDSLQDITLELSNVNLSLFDLEQSLHAEPWGPMFASPAAVITKLSSCGGDQPDDTLGHGYPLIDTFKKTQRFIDIAKQTTVYFASLLTPPASTSSSSSTSRPSSTAQPPSCHPWHPDSDTSSQGSSPFSPPVDIYMPRDMPPPYSASSSTTTRDRPATRDIDLPTALLFTTGYTRILDLYMTVLTQMSHFVHALSVQSMTGGPDYRQRMHPVIPPLQWGGFQPANYSALQILMVIQVISYLLTEVERALGVDEWEREVMSEPSRSEERRSHSFAQMGQTRTRDSVVGDEAGRGLLSSAMIELVVQGEGLGNRRGRIGLLRRKLRRLKKDLENSMHI</sequence>
<protein>
    <recommendedName>
        <fullName evidence="6">Zn(2)-C6 fungal-type domain-containing protein</fullName>
    </recommendedName>
</protein>
<keyword evidence="4" id="KW-0539">Nucleus</keyword>
<dbReference type="CDD" id="cd00067">
    <property type="entry name" value="GAL4"/>
    <property type="match status" value="1"/>
</dbReference>
<dbReference type="Gene3D" id="4.10.240.10">
    <property type="entry name" value="Zn(2)-C6 fungal-type DNA-binding domain"/>
    <property type="match status" value="1"/>
</dbReference>
<evidence type="ECO:0000259" key="6">
    <source>
        <dbReference type="PROSITE" id="PS50048"/>
    </source>
</evidence>
<keyword evidence="3" id="KW-0804">Transcription</keyword>
<evidence type="ECO:0000256" key="4">
    <source>
        <dbReference type="ARBA" id="ARBA00023242"/>
    </source>
</evidence>
<feature type="region of interest" description="Disordered" evidence="5">
    <location>
        <begin position="282"/>
        <end position="349"/>
    </location>
</feature>
<feature type="compositionally biased region" description="Pro residues" evidence="5">
    <location>
        <begin position="110"/>
        <end position="119"/>
    </location>
</feature>
<organism evidence="7 8">
    <name type="scientific">Aspergillus novoparasiticus</name>
    <dbReference type="NCBI Taxonomy" id="986946"/>
    <lineage>
        <taxon>Eukaryota</taxon>
        <taxon>Fungi</taxon>
        <taxon>Dikarya</taxon>
        <taxon>Ascomycota</taxon>
        <taxon>Pezizomycotina</taxon>
        <taxon>Eurotiomycetes</taxon>
        <taxon>Eurotiomycetidae</taxon>
        <taxon>Eurotiales</taxon>
        <taxon>Aspergillaceae</taxon>
        <taxon>Aspergillus</taxon>
        <taxon>Aspergillus subgen. Circumdati</taxon>
    </lineage>
</organism>
<feature type="domain" description="Zn(2)-C6 fungal-type" evidence="6">
    <location>
        <begin position="22"/>
        <end position="54"/>
    </location>
</feature>
<dbReference type="PROSITE" id="PS50048">
    <property type="entry name" value="ZN2_CY6_FUNGAL_2"/>
    <property type="match status" value="1"/>
</dbReference>
<keyword evidence="1" id="KW-0805">Transcription regulation</keyword>